<organism evidence="26 27">
    <name type="scientific">Helobdella robusta</name>
    <name type="common">Californian leech</name>
    <dbReference type="NCBI Taxonomy" id="6412"/>
    <lineage>
        <taxon>Eukaryota</taxon>
        <taxon>Metazoa</taxon>
        <taxon>Spiralia</taxon>
        <taxon>Lophotrochozoa</taxon>
        <taxon>Annelida</taxon>
        <taxon>Clitellata</taxon>
        <taxon>Hirudinea</taxon>
        <taxon>Rhynchobdellida</taxon>
        <taxon>Glossiphoniidae</taxon>
        <taxon>Helobdella</taxon>
    </lineage>
</organism>
<dbReference type="InterPro" id="IPR016064">
    <property type="entry name" value="NAD/diacylglycerol_kinase_sf"/>
</dbReference>
<dbReference type="InterPro" id="IPR000756">
    <property type="entry name" value="Diacylglycerol_kin_accessory"/>
</dbReference>
<evidence type="ECO:0000256" key="9">
    <source>
        <dbReference type="ARBA" id="ARBA00022679"/>
    </source>
</evidence>
<evidence type="ECO:0000256" key="20">
    <source>
        <dbReference type="ARBA" id="ARBA00023400"/>
    </source>
</evidence>
<evidence type="ECO:0000256" key="5">
    <source>
        <dbReference type="ARBA" id="ARBA00005175"/>
    </source>
</evidence>
<dbReference type="CTD" id="20216250"/>
<dbReference type="PROSITE" id="PS50146">
    <property type="entry name" value="DAGK"/>
    <property type="match status" value="1"/>
</dbReference>
<comment type="subcellular location">
    <subcellularLocation>
        <location evidence="2">Cell membrane</location>
    </subcellularLocation>
    <subcellularLocation>
        <location evidence="3">Cell projection</location>
    </subcellularLocation>
    <subcellularLocation>
        <location evidence="4">Cytoplasm</location>
        <location evidence="4">Cytosol</location>
    </subcellularLocation>
    <subcellularLocation>
        <location evidence="1">Nucleus</location>
    </subcellularLocation>
</comment>
<dbReference type="GO" id="GO:0005829">
    <property type="term" value="C:cytosol"/>
    <property type="evidence" value="ECO:0007669"/>
    <property type="project" value="UniProtKB-SubCell"/>
</dbReference>
<dbReference type="Pfam" id="PF00781">
    <property type="entry name" value="DAGK_cat"/>
    <property type="match status" value="1"/>
</dbReference>
<comment type="catalytic activity">
    <reaction evidence="21">
        <text>a 1,2-diacyl-sn-glycerol + ATP = a 1,2-diacyl-sn-glycero-3-phosphate + ADP + H(+)</text>
        <dbReference type="Rhea" id="RHEA:10272"/>
        <dbReference type="ChEBI" id="CHEBI:15378"/>
        <dbReference type="ChEBI" id="CHEBI:17815"/>
        <dbReference type="ChEBI" id="CHEBI:30616"/>
        <dbReference type="ChEBI" id="CHEBI:58608"/>
        <dbReference type="ChEBI" id="CHEBI:456216"/>
        <dbReference type="EC" id="2.7.1.107"/>
    </reaction>
    <physiologicalReaction direction="left-to-right" evidence="21">
        <dbReference type="Rhea" id="RHEA:10273"/>
    </physiologicalReaction>
</comment>
<evidence type="ECO:0000256" key="11">
    <source>
        <dbReference type="ARBA" id="ARBA00022741"/>
    </source>
</evidence>
<evidence type="ECO:0000256" key="2">
    <source>
        <dbReference type="ARBA" id="ARBA00004236"/>
    </source>
</evidence>
<evidence type="ECO:0000256" key="16">
    <source>
        <dbReference type="ARBA" id="ARBA00023136"/>
    </source>
</evidence>
<dbReference type="InterPro" id="IPR017438">
    <property type="entry name" value="ATP-NAD_kinase_N"/>
</dbReference>
<accession>T1G5A3</accession>
<dbReference type="InterPro" id="IPR037607">
    <property type="entry name" value="DGK"/>
</dbReference>
<evidence type="ECO:0000313" key="25">
    <source>
        <dbReference type="EMBL" id="ESN99864.1"/>
    </source>
</evidence>
<evidence type="ECO:0000256" key="14">
    <source>
        <dbReference type="ARBA" id="ARBA00023043"/>
    </source>
</evidence>
<keyword evidence="17" id="KW-0539">Nucleus</keyword>
<sequence length="578" mass="63834">MHSFIHFFIRSFIHSFIRSLIQDTAVTNDHIWISTNASGDTCYLADIECSVCLCLCKSGFRKKCASCKIVVHVGCIPKLDQMIFKCKPTFCEGSHRNYRENPTTMRHHWVHRRRQDGKCSKCGKSFPQRFSFQNKEIVAIGCSWCKMAYHNKITCFTMSCLEECCSLGEHSRIIIPPFWIIKLPKKRSTHLRVSSSSSSLLSPLLTSSSSSSLSASPSYKSFIVKPLPSPHNLPLLVFINPKSGGNQGCKLVNKFFWYLNPRQVFDLTKTKPQTALELYQKVPNLRILTCGGDGTVGWVLSAIDHLQLQPHPPVAILPLGTGNDMARTLNWGGGYTDEPVSKILSSVEEAVSVLVDRCNIGGGGSSGGCGNSGSSGGGSVTKLPLNVMNNYFSIGADANVTLEFHESREAKPEKFNSRFKNKMFYAGVGGIDILKRSWKDLTEYICLECDGQNMDSIVKHSKFHCLLFLNIPKYAAGTNPWGNSSSSNFRQQKPDDGYLEVVGFTAASLASLQMGAHSGVRVTQCQKACVKTFKSMPVQVDGEPCRLSPSTITIERRNQACMLQKLKNRGSTSSVQSG</sequence>
<dbReference type="CDD" id="cd20802">
    <property type="entry name" value="C1_DGK_typeIV_rpt1"/>
    <property type="match status" value="1"/>
</dbReference>
<evidence type="ECO:0000259" key="24">
    <source>
        <dbReference type="PROSITE" id="PS50146"/>
    </source>
</evidence>
<dbReference type="GO" id="GO:0035556">
    <property type="term" value="P:intracellular signal transduction"/>
    <property type="evidence" value="ECO:0000318"/>
    <property type="project" value="GO_Central"/>
</dbReference>
<evidence type="ECO:0000256" key="1">
    <source>
        <dbReference type="ARBA" id="ARBA00004123"/>
    </source>
</evidence>
<keyword evidence="18" id="KW-0966">Cell projection</keyword>
<evidence type="ECO:0000256" key="19">
    <source>
        <dbReference type="ARBA" id="ARBA00023371"/>
    </source>
</evidence>
<evidence type="ECO:0000256" key="15">
    <source>
        <dbReference type="ARBA" id="ARBA00023098"/>
    </source>
</evidence>
<evidence type="ECO:0000256" key="17">
    <source>
        <dbReference type="ARBA" id="ARBA00023242"/>
    </source>
</evidence>
<dbReference type="OrthoDB" id="242257at2759"/>
<evidence type="ECO:0000256" key="3">
    <source>
        <dbReference type="ARBA" id="ARBA00004316"/>
    </source>
</evidence>
<evidence type="ECO:0000256" key="7">
    <source>
        <dbReference type="ARBA" id="ARBA00022475"/>
    </source>
</evidence>
<reference evidence="25 27" key="2">
    <citation type="journal article" date="2013" name="Nature">
        <title>Insights into bilaterian evolution from three spiralian genomes.</title>
        <authorList>
            <person name="Simakov O."/>
            <person name="Marletaz F."/>
            <person name="Cho S.J."/>
            <person name="Edsinger-Gonzales E."/>
            <person name="Havlak P."/>
            <person name="Hellsten U."/>
            <person name="Kuo D.H."/>
            <person name="Larsson T."/>
            <person name="Lv J."/>
            <person name="Arendt D."/>
            <person name="Savage R."/>
            <person name="Osoegawa K."/>
            <person name="de Jong P."/>
            <person name="Grimwood J."/>
            <person name="Chapman J.A."/>
            <person name="Shapiro H."/>
            <person name="Aerts A."/>
            <person name="Otillar R.P."/>
            <person name="Terry A.Y."/>
            <person name="Boore J.L."/>
            <person name="Grigoriev I.V."/>
            <person name="Lindberg D.R."/>
            <person name="Seaver E.C."/>
            <person name="Weisblat D.A."/>
            <person name="Putnam N.H."/>
            <person name="Rokhsar D.S."/>
        </authorList>
    </citation>
    <scope>NUCLEOTIDE SEQUENCE</scope>
</reference>
<dbReference type="GO" id="GO:0007200">
    <property type="term" value="P:phospholipase C-activating G protein-coupled receptor signaling pathway"/>
    <property type="evidence" value="ECO:0007669"/>
    <property type="project" value="InterPro"/>
</dbReference>
<keyword evidence="9 23" id="KW-0808">Transferase</keyword>
<dbReference type="RefSeq" id="XP_009022022.1">
    <property type="nucleotide sequence ID" value="XM_009023774.1"/>
</dbReference>
<dbReference type="SMART" id="SM00109">
    <property type="entry name" value="C1"/>
    <property type="match status" value="2"/>
</dbReference>
<dbReference type="InterPro" id="IPR002219">
    <property type="entry name" value="PKC_DAG/PE"/>
</dbReference>
<dbReference type="GO" id="GO:0005886">
    <property type="term" value="C:plasma membrane"/>
    <property type="evidence" value="ECO:0000318"/>
    <property type="project" value="GO_Central"/>
</dbReference>
<dbReference type="eggNOG" id="KOG0782">
    <property type="taxonomic scope" value="Eukaryota"/>
</dbReference>
<dbReference type="AlphaFoldDB" id="T1G5A3"/>
<dbReference type="PANTHER" id="PTHR11255">
    <property type="entry name" value="DIACYLGLYCEROL KINASE"/>
    <property type="match status" value="1"/>
</dbReference>
<keyword evidence="7" id="KW-1003">Cell membrane</keyword>
<feature type="domain" description="DAGKc" evidence="24">
    <location>
        <begin position="230"/>
        <end position="364"/>
    </location>
</feature>
<evidence type="ECO:0000256" key="4">
    <source>
        <dbReference type="ARBA" id="ARBA00004514"/>
    </source>
</evidence>
<gene>
    <name evidence="26" type="primary">20216250</name>
    <name evidence="25" type="ORF">HELRODRAFT_83783</name>
</gene>
<evidence type="ECO:0000256" key="22">
    <source>
        <dbReference type="ARBA" id="ARBA00060536"/>
    </source>
</evidence>
<keyword evidence="14" id="KW-0040">ANK repeat</keyword>
<keyword evidence="11 23" id="KW-0547">Nucleotide-binding</keyword>
<evidence type="ECO:0000256" key="23">
    <source>
        <dbReference type="RuleBase" id="RU361128"/>
    </source>
</evidence>
<dbReference type="SMART" id="SM00045">
    <property type="entry name" value="DAGKa"/>
    <property type="match status" value="1"/>
</dbReference>
<evidence type="ECO:0000256" key="10">
    <source>
        <dbReference type="ARBA" id="ARBA00022737"/>
    </source>
</evidence>
<keyword evidence="8" id="KW-0963">Cytoplasm</keyword>
<proteinExistence type="inferred from homology"/>
<dbReference type="SUPFAM" id="SSF111331">
    <property type="entry name" value="NAD kinase/diacylglycerol kinase-like"/>
    <property type="match status" value="1"/>
</dbReference>
<reference evidence="26" key="3">
    <citation type="submission" date="2015-06" db="UniProtKB">
        <authorList>
            <consortium name="EnsemblMetazoa"/>
        </authorList>
    </citation>
    <scope>IDENTIFICATION</scope>
</reference>
<evidence type="ECO:0000256" key="6">
    <source>
        <dbReference type="ARBA" id="ARBA00009280"/>
    </source>
</evidence>
<protein>
    <recommendedName>
        <fullName evidence="23">Diacylglycerol kinase</fullName>
        <shortName evidence="23">DAG kinase</shortName>
        <ecNumber evidence="23">2.7.1.107</ecNumber>
    </recommendedName>
</protein>
<comment type="catalytic activity">
    <reaction evidence="19">
        <text>1,2-di-(9Z-octadecenoyl)-sn-glycerol + ATP = 1,2-di-(9Z-octadecenoyl)-sn-glycero-3-phosphate + ADP + H(+)</text>
        <dbReference type="Rhea" id="RHEA:40327"/>
        <dbReference type="ChEBI" id="CHEBI:15378"/>
        <dbReference type="ChEBI" id="CHEBI:30616"/>
        <dbReference type="ChEBI" id="CHEBI:52333"/>
        <dbReference type="ChEBI" id="CHEBI:74546"/>
        <dbReference type="ChEBI" id="CHEBI:456216"/>
    </reaction>
    <physiologicalReaction direction="left-to-right" evidence="19">
        <dbReference type="Rhea" id="RHEA:40328"/>
    </physiologicalReaction>
</comment>
<dbReference type="GO" id="GO:0006654">
    <property type="term" value="P:phosphatidic acid biosynthetic process"/>
    <property type="evidence" value="ECO:0000318"/>
    <property type="project" value="GO_Central"/>
</dbReference>
<dbReference type="HOGENOM" id="CLU_003770_4_1_1"/>
<dbReference type="GO" id="GO:0042995">
    <property type="term" value="C:cell projection"/>
    <property type="evidence" value="ECO:0007669"/>
    <property type="project" value="UniProtKB-SubCell"/>
</dbReference>
<dbReference type="InParanoid" id="T1G5A3"/>
<dbReference type="GO" id="GO:0005524">
    <property type="term" value="F:ATP binding"/>
    <property type="evidence" value="ECO:0007669"/>
    <property type="project" value="UniProtKB-KW"/>
</dbReference>
<dbReference type="Pfam" id="PF00609">
    <property type="entry name" value="DAGK_acc"/>
    <property type="match status" value="1"/>
</dbReference>
<dbReference type="GO" id="GO:0004143">
    <property type="term" value="F:ATP-dependent diacylglycerol kinase activity"/>
    <property type="evidence" value="ECO:0000318"/>
    <property type="project" value="GO_Central"/>
</dbReference>
<evidence type="ECO:0000313" key="27">
    <source>
        <dbReference type="Proteomes" id="UP000015101"/>
    </source>
</evidence>
<dbReference type="PANTHER" id="PTHR11255:SF80">
    <property type="entry name" value="EYE-SPECIFIC DIACYLGLYCEROL KINASE"/>
    <property type="match status" value="1"/>
</dbReference>
<keyword evidence="10" id="KW-0677">Repeat</keyword>
<name>T1G5A3_HELRO</name>
<dbReference type="EMBL" id="AMQM01005779">
    <property type="status" value="NOT_ANNOTATED_CDS"/>
    <property type="molecule type" value="Genomic_DNA"/>
</dbReference>
<dbReference type="Gene3D" id="2.60.200.40">
    <property type="match status" value="1"/>
</dbReference>
<keyword evidence="16" id="KW-0472">Membrane</keyword>
<dbReference type="KEGG" id="hro:HELRODRAFT_83783"/>
<keyword evidence="27" id="KW-1185">Reference proteome</keyword>
<keyword evidence="12 23" id="KW-0418">Kinase</keyword>
<reference evidence="27" key="1">
    <citation type="submission" date="2012-12" db="EMBL/GenBank/DDBJ databases">
        <authorList>
            <person name="Hellsten U."/>
            <person name="Grimwood J."/>
            <person name="Chapman J.A."/>
            <person name="Shapiro H."/>
            <person name="Aerts A."/>
            <person name="Otillar R.P."/>
            <person name="Terry A.Y."/>
            <person name="Boore J.L."/>
            <person name="Simakov O."/>
            <person name="Marletaz F."/>
            <person name="Cho S.-J."/>
            <person name="Edsinger-Gonzales E."/>
            <person name="Havlak P."/>
            <person name="Kuo D.-H."/>
            <person name="Larsson T."/>
            <person name="Lv J."/>
            <person name="Arendt D."/>
            <person name="Savage R."/>
            <person name="Osoegawa K."/>
            <person name="de Jong P."/>
            <person name="Lindberg D.R."/>
            <person name="Seaver E.C."/>
            <person name="Weisblat D.A."/>
            <person name="Putnam N.H."/>
            <person name="Grigoriev I.V."/>
            <person name="Rokhsar D.S."/>
        </authorList>
    </citation>
    <scope>NUCLEOTIDE SEQUENCE</scope>
</reference>
<dbReference type="GeneID" id="20216250"/>
<evidence type="ECO:0000256" key="18">
    <source>
        <dbReference type="ARBA" id="ARBA00023273"/>
    </source>
</evidence>
<dbReference type="EnsemblMetazoa" id="HelroT83783">
    <property type="protein sequence ID" value="HelroP83783"/>
    <property type="gene ID" value="HelroG83783"/>
</dbReference>
<dbReference type="EC" id="2.7.1.107" evidence="23"/>
<dbReference type="EMBL" id="KB097070">
    <property type="protein sequence ID" value="ESN99864.1"/>
    <property type="molecule type" value="Genomic_DNA"/>
</dbReference>
<evidence type="ECO:0000313" key="26">
    <source>
        <dbReference type="EnsemblMetazoa" id="HelroP83783"/>
    </source>
</evidence>
<dbReference type="STRING" id="6412.T1G5A3"/>
<keyword evidence="13 23" id="KW-0067">ATP-binding</keyword>
<dbReference type="GO" id="GO:0046339">
    <property type="term" value="P:diacylglycerol metabolic process"/>
    <property type="evidence" value="ECO:0000318"/>
    <property type="project" value="GO_Central"/>
</dbReference>
<dbReference type="Gene3D" id="3.40.50.10330">
    <property type="entry name" value="Probable inorganic polyphosphate/atp-NAD kinase, domain 1"/>
    <property type="match status" value="1"/>
</dbReference>
<evidence type="ECO:0000256" key="8">
    <source>
        <dbReference type="ARBA" id="ARBA00022490"/>
    </source>
</evidence>
<comment type="similarity">
    <text evidence="6 23">Belongs to the eukaryotic diacylglycerol kinase family.</text>
</comment>
<dbReference type="FunFam" id="3.40.50.10330:FF:000002">
    <property type="entry name" value="Diacylglycerol kinase"/>
    <property type="match status" value="1"/>
</dbReference>
<dbReference type="InterPro" id="IPR001206">
    <property type="entry name" value="Diacylglycerol_kinase_cat_dom"/>
</dbReference>
<comment type="pathway">
    <text evidence="22">Glycerolipid metabolism.</text>
</comment>
<evidence type="ECO:0000256" key="12">
    <source>
        <dbReference type="ARBA" id="ARBA00022777"/>
    </source>
</evidence>
<dbReference type="Proteomes" id="UP000015101">
    <property type="component" value="Unassembled WGS sequence"/>
</dbReference>
<comment type="catalytic activity">
    <reaction evidence="20">
        <text>1-octadecanoyl-2-(5Z,8Z,11Z,14Z-eicosatetraenoyl)-sn-glycerol + ATP = 1-octadecanoyl-2-(5Z,8Z,11Z,14Z-eicosatetraenoyl)-sn-glycero-3-phosphate + ADP + H(+)</text>
        <dbReference type="Rhea" id="RHEA:40323"/>
        <dbReference type="ChEBI" id="CHEBI:15378"/>
        <dbReference type="ChEBI" id="CHEBI:30616"/>
        <dbReference type="ChEBI" id="CHEBI:75728"/>
        <dbReference type="ChEBI" id="CHEBI:77091"/>
        <dbReference type="ChEBI" id="CHEBI:456216"/>
    </reaction>
    <physiologicalReaction direction="left-to-right" evidence="20">
        <dbReference type="Rhea" id="RHEA:40324"/>
    </physiologicalReaction>
</comment>
<dbReference type="FunFam" id="2.60.200.40:FF:000002">
    <property type="entry name" value="Diacylglycerol kinase"/>
    <property type="match status" value="1"/>
</dbReference>
<comment type="pathway">
    <text evidence="5">Lipid metabolism; glycerolipid metabolism.</text>
</comment>
<evidence type="ECO:0000256" key="21">
    <source>
        <dbReference type="ARBA" id="ARBA00023411"/>
    </source>
</evidence>
<dbReference type="GO" id="GO:0005634">
    <property type="term" value="C:nucleus"/>
    <property type="evidence" value="ECO:0007669"/>
    <property type="project" value="UniProtKB-SubCell"/>
</dbReference>
<dbReference type="OMA" id="CTPNLMR"/>
<keyword evidence="15" id="KW-0443">Lipid metabolism</keyword>
<dbReference type="SMART" id="SM00046">
    <property type="entry name" value="DAGKc"/>
    <property type="match status" value="1"/>
</dbReference>
<evidence type="ECO:0000256" key="13">
    <source>
        <dbReference type="ARBA" id="ARBA00022840"/>
    </source>
</evidence>